<dbReference type="Gene3D" id="3.60.21.10">
    <property type="match status" value="1"/>
</dbReference>
<evidence type="ECO:0000256" key="1">
    <source>
        <dbReference type="ARBA" id="ARBA00008950"/>
    </source>
</evidence>
<feature type="domain" description="Calcineurin-like phosphoesterase" evidence="2">
    <location>
        <begin position="1"/>
        <end position="171"/>
    </location>
</feature>
<gene>
    <name evidence="3" type="ORF">P9B03_14595</name>
</gene>
<keyword evidence="4" id="KW-1185">Reference proteome</keyword>
<dbReference type="Pfam" id="PF12850">
    <property type="entry name" value="Metallophos_2"/>
    <property type="match status" value="1"/>
</dbReference>
<protein>
    <submittedName>
        <fullName evidence="3">Metallophosphoesterase family protein</fullName>
    </submittedName>
</protein>
<accession>A0AAW9NX56</accession>
<evidence type="ECO:0000259" key="2">
    <source>
        <dbReference type="Pfam" id="PF12850"/>
    </source>
</evidence>
<sequence length="192" mass="22099">MQFAIFGDLHSHKQNTVRVLQHIQEVAPNAALFALGDLYECKIGKRKAEHARNLPLKEAAIVKKSFQELLTFPSVIGNQEERIALVTGSEHFLHYEEKFYIDHAMLIHGHQFEWDEQFEPTFPEFHTPLVFFGHSHRAAIYIDGVRTAVSYNTPLFVGNQQYIINVGSVVETLDWCLYDSEAMTVTFMRAEM</sequence>
<dbReference type="CDD" id="cd00838">
    <property type="entry name" value="MPP_superfamily"/>
    <property type="match status" value="1"/>
</dbReference>
<dbReference type="InterPro" id="IPR029052">
    <property type="entry name" value="Metallo-depent_PP-like"/>
</dbReference>
<evidence type="ECO:0000313" key="3">
    <source>
        <dbReference type="EMBL" id="MEC1179726.1"/>
    </source>
</evidence>
<dbReference type="AlphaFoldDB" id="A0AAW9NX56"/>
<dbReference type="RefSeq" id="WP_326124213.1">
    <property type="nucleotide sequence ID" value="NZ_JARSFG010000019.1"/>
</dbReference>
<organism evidence="3 4">
    <name type="scientific">Metasolibacillus meyeri</name>
    <dbReference type="NCBI Taxonomy" id="1071052"/>
    <lineage>
        <taxon>Bacteria</taxon>
        <taxon>Bacillati</taxon>
        <taxon>Bacillota</taxon>
        <taxon>Bacilli</taxon>
        <taxon>Bacillales</taxon>
        <taxon>Caryophanaceae</taxon>
        <taxon>Metasolibacillus</taxon>
    </lineage>
</organism>
<dbReference type="Proteomes" id="UP001344888">
    <property type="component" value="Unassembled WGS sequence"/>
</dbReference>
<dbReference type="SUPFAM" id="SSF56300">
    <property type="entry name" value="Metallo-dependent phosphatases"/>
    <property type="match status" value="1"/>
</dbReference>
<comment type="similarity">
    <text evidence="1">Belongs to the metallophosphoesterase superfamily. YfcE family.</text>
</comment>
<dbReference type="InterPro" id="IPR024654">
    <property type="entry name" value="Calcineurin-like_PHP_lpxH"/>
</dbReference>
<comment type="caution">
    <text evidence="3">The sequence shown here is derived from an EMBL/GenBank/DDBJ whole genome shotgun (WGS) entry which is preliminary data.</text>
</comment>
<evidence type="ECO:0000313" key="4">
    <source>
        <dbReference type="Proteomes" id="UP001344888"/>
    </source>
</evidence>
<proteinExistence type="inferred from homology"/>
<name>A0AAW9NX56_9BACL</name>
<reference evidence="3 4" key="1">
    <citation type="submission" date="2023-03" db="EMBL/GenBank/DDBJ databases">
        <title>Bacillus Genome Sequencing.</title>
        <authorList>
            <person name="Dunlap C."/>
        </authorList>
    </citation>
    <scope>NUCLEOTIDE SEQUENCE [LARGE SCALE GENOMIC DNA]</scope>
    <source>
        <strain evidence="3 4">B-59205</strain>
    </source>
</reference>
<dbReference type="EMBL" id="JARSFG010000019">
    <property type="protein sequence ID" value="MEC1179726.1"/>
    <property type="molecule type" value="Genomic_DNA"/>
</dbReference>